<feature type="compositionally biased region" description="Basic and acidic residues" evidence="1">
    <location>
        <begin position="17"/>
        <end position="41"/>
    </location>
</feature>
<name>A0A6J4SLG0_9ACTN</name>
<sequence length="246" mass="26448">RARVQDRARPAARQLLHRHDGARQVHGVGHERAAGLEHEAPGEVLLAQGGGHRRGVGGDPGRRGQPAAEVHGADPELAGQAGEHPRGARVDLGRLGPAHADRLAERPAGRQRRGEVGGHEVDVEDLDLHAELPQPPRGGGELLRRQAEPARGPARPRQADAQPGAGDARQRDPVELARAVGDHERPVRRGAVEQRVRLVGPVDGDALARDPDDVPRERVLRRAHDLRARAVRGERAQDRGGAVRLV</sequence>
<evidence type="ECO:0000256" key="1">
    <source>
        <dbReference type="SAM" id="MobiDB-lite"/>
    </source>
</evidence>
<feature type="region of interest" description="Disordered" evidence="1">
    <location>
        <begin position="1"/>
        <end position="183"/>
    </location>
</feature>
<protein>
    <submittedName>
        <fullName evidence="2">Uncharacterized protein</fullName>
    </submittedName>
</protein>
<feature type="compositionally biased region" description="Basic and acidic residues" evidence="1">
    <location>
        <begin position="168"/>
        <end position="183"/>
    </location>
</feature>
<organism evidence="2">
    <name type="scientific">uncultured Solirubrobacteraceae bacterium</name>
    <dbReference type="NCBI Taxonomy" id="1162706"/>
    <lineage>
        <taxon>Bacteria</taxon>
        <taxon>Bacillati</taxon>
        <taxon>Actinomycetota</taxon>
        <taxon>Thermoleophilia</taxon>
        <taxon>Solirubrobacterales</taxon>
        <taxon>Solirubrobacteraceae</taxon>
        <taxon>environmental samples</taxon>
    </lineage>
</organism>
<accession>A0A6J4SLG0</accession>
<proteinExistence type="predicted"/>
<evidence type="ECO:0000313" key="2">
    <source>
        <dbReference type="EMBL" id="CAA9502325.1"/>
    </source>
</evidence>
<feature type="compositionally biased region" description="Basic and acidic residues" evidence="1">
    <location>
        <begin position="83"/>
        <end position="92"/>
    </location>
</feature>
<dbReference type="EMBL" id="CADCVO010000373">
    <property type="protein sequence ID" value="CAA9502325.1"/>
    <property type="molecule type" value="Genomic_DNA"/>
</dbReference>
<dbReference type="AlphaFoldDB" id="A0A6J4SLG0"/>
<feature type="non-terminal residue" evidence="2">
    <location>
        <position position="1"/>
    </location>
</feature>
<reference evidence="2" key="1">
    <citation type="submission" date="2020-02" db="EMBL/GenBank/DDBJ databases">
        <authorList>
            <person name="Meier V. D."/>
        </authorList>
    </citation>
    <scope>NUCLEOTIDE SEQUENCE</scope>
    <source>
        <strain evidence="2">AVDCRST_MAG13</strain>
    </source>
</reference>
<feature type="non-terminal residue" evidence="2">
    <location>
        <position position="246"/>
    </location>
</feature>
<gene>
    <name evidence="2" type="ORF">AVDCRST_MAG13-2338</name>
</gene>
<feature type="compositionally biased region" description="Basic and acidic residues" evidence="1">
    <location>
        <begin position="99"/>
        <end position="130"/>
    </location>
</feature>